<keyword evidence="1" id="KW-1133">Transmembrane helix</keyword>
<reference evidence="3" key="1">
    <citation type="submission" date="2016-10" db="EMBL/GenBank/DDBJ databases">
        <authorList>
            <person name="de Groot N.N."/>
        </authorList>
    </citation>
    <scope>NUCLEOTIDE SEQUENCE [LARGE SCALE GENOMIC DNA]</scope>
    <source>
        <strain evidence="3">DSM 1551</strain>
    </source>
</reference>
<dbReference type="EMBL" id="FOIN01000022">
    <property type="protein sequence ID" value="SET61380.1"/>
    <property type="molecule type" value="Genomic_DNA"/>
</dbReference>
<dbReference type="OrthoDB" id="9785380at2"/>
<dbReference type="SUPFAM" id="SSF89392">
    <property type="entry name" value="Prokaryotic lipoproteins and lipoprotein localization factors"/>
    <property type="match status" value="1"/>
</dbReference>
<evidence type="ECO:0000313" key="4">
    <source>
        <dbReference type="Proteomes" id="UP000198558"/>
    </source>
</evidence>
<keyword evidence="1" id="KW-0472">Membrane</keyword>
<sequence>MKKIYIGIAVAVALVIASLIFFKFKDNSLDKTIDKVKAYDKYMLTCNMEMVENDELKSYLVNVSYLKEKKNEYYKVELYDKSLNQSQIIVKNPDGVFVLTPTLNQIFKFQSEWPNNSPKPYIYQSLIEFLEKGEVEKIKTGYQVKSQVTYPNDSRIVSQEMIFDKTLAPKQVTVLDKDDAEIITANFTDFKTDVKLNQESFDEKKVLEKSTSEYSNVSSELPLYPIALMGSSLNSEKVSTIDGTTNHILKFTGDKNFTVVETPVVATDEINIEVVTGEVIDLVDGVAFYNEGQLMMMKSGILCKVYSEDLSKDEMVSVISSMQTSSLK</sequence>
<evidence type="ECO:0000313" key="3">
    <source>
        <dbReference type="EMBL" id="SET61380.1"/>
    </source>
</evidence>
<accession>A0A1I0FT31</accession>
<keyword evidence="1" id="KW-0812">Transmembrane</keyword>
<keyword evidence="3" id="KW-0449">Lipoprotein</keyword>
<organism evidence="3 4">
    <name type="scientific">Thomasclavelia cocleata</name>
    <dbReference type="NCBI Taxonomy" id="69824"/>
    <lineage>
        <taxon>Bacteria</taxon>
        <taxon>Bacillati</taxon>
        <taxon>Bacillota</taxon>
        <taxon>Erysipelotrichia</taxon>
        <taxon>Erysipelotrichales</taxon>
        <taxon>Coprobacillaceae</taxon>
        <taxon>Thomasclavelia</taxon>
    </lineage>
</organism>
<feature type="transmembrane region" description="Helical" evidence="1">
    <location>
        <begin position="6"/>
        <end position="24"/>
    </location>
</feature>
<keyword evidence="4" id="KW-1185">Reference proteome</keyword>
<protein>
    <submittedName>
        <fullName evidence="3">Outer membrane lipoprotein-sorting protein</fullName>
    </submittedName>
    <submittedName>
        <fullName evidence="2">Sporulation protein YdcC</fullName>
    </submittedName>
</protein>
<dbReference type="Proteomes" id="UP000490821">
    <property type="component" value="Unassembled WGS sequence"/>
</dbReference>
<name>A0A1I0FT31_9FIRM</name>
<dbReference type="Proteomes" id="UP000198558">
    <property type="component" value="Unassembled WGS sequence"/>
</dbReference>
<reference evidence="2 5" key="3">
    <citation type="journal article" date="2020" name="Microbiome">
        <title>Single-cell genomics of uncultured bacteria reveals dietary fiber responders in the mouse gut microbiota.</title>
        <authorList>
            <person name="Chijiiwa R."/>
            <person name="Hosokawa M."/>
            <person name="Kogawa M."/>
            <person name="Nishikawa Y."/>
            <person name="Ide K."/>
            <person name="Sakanashi C."/>
            <person name="Takahashi K."/>
            <person name="Takeyama H."/>
        </authorList>
    </citation>
    <scope>NUCLEOTIDE SEQUENCE [LARGE SCALE GENOMIC DNA]</scope>
    <source>
        <strain evidence="2">IMSAGC_017</strain>
    </source>
</reference>
<dbReference type="AlphaFoldDB" id="A0A1I0FT31"/>
<reference evidence="4" key="2">
    <citation type="submission" date="2016-10" db="EMBL/GenBank/DDBJ databases">
        <authorList>
            <person name="Varghese N."/>
            <person name="Submissions S."/>
        </authorList>
    </citation>
    <scope>NUCLEOTIDE SEQUENCE [LARGE SCALE GENOMIC DNA]</scope>
    <source>
        <strain evidence="4">DSM 1551</strain>
    </source>
</reference>
<evidence type="ECO:0000313" key="5">
    <source>
        <dbReference type="Proteomes" id="UP000490821"/>
    </source>
</evidence>
<proteinExistence type="predicted"/>
<evidence type="ECO:0000313" key="2">
    <source>
        <dbReference type="EMBL" id="GFI41013.1"/>
    </source>
</evidence>
<dbReference type="InterPro" id="IPR029046">
    <property type="entry name" value="LolA/LolB/LppX"/>
</dbReference>
<evidence type="ECO:0000256" key="1">
    <source>
        <dbReference type="SAM" id="Phobius"/>
    </source>
</evidence>
<dbReference type="EMBL" id="BLMI01000124">
    <property type="protein sequence ID" value="GFI41013.1"/>
    <property type="molecule type" value="Genomic_DNA"/>
</dbReference>
<gene>
    <name evidence="2" type="primary">ydcC</name>
    <name evidence="2" type="ORF">IMSAGC017_01053</name>
    <name evidence="3" type="ORF">SAMN04489758_1226</name>
</gene>